<comment type="caution">
    <text evidence="4">The sequence shown here is derived from an EMBL/GenBank/DDBJ whole genome shotgun (WGS) entry which is preliminary data.</text>
</comment>
<dbReference type="AlphaFoldDB" id="A0A2S5DIT0"/>
<dbReference type="Proteomes" id="UP000237082">
    <property type="component" value="Unassembled WGS sequence"/>
</dbReference>
<dbReference type="InterPro" id="IPR016155">
    <property type="entry name" value="Mopterin_synth/thiamin_S_b"/>
</dbReference>
<accession>A0A2S5DIT0</accession>
<dbReference type="OrthoDB" id="9801945at2"/>
<evidence type="ECO:0000313" key="4">
    <source>
        <dbReference type="EMBL" id="POZ62986.1"/>
    </source>
</evidence>
<organism evidence="4 5">
    <name type="scientific">Chromobacterium alticapitis</name>
    <dbReference type="NCBI Taxonomy" id="2073169"/>
    <lineage>
        <taxon>Bacteria</taxon>
        <taxon>Pseudomonadati</taxon>
        <taxon>Pseudomonadota</taxon>
        <taxon>Betaproteobacteria</taxon>
        <taxon>Neisseriales</taxon>
        <taxon>Chromobacteriaceae</taxon>
        <taxon>Chromobacterium</taxon>
    </lineage>
</organism>
<dbReference type="SUPFAM" id="SSF54285">
    <property type="entry name" value="MoaD/ThiS"/>
    <property type="match status" value="1"/>
</dbReference>
<evidence type="ECO:0000256" key="2">
    <source>
        <dbReference type="ARBA" id="ARBA00024200"/>
    </source>
</evidence>
<evidence type="ECO:0000256" key="1">
    <source>
        <dbReference type="ARBA" id="ARBA00022741"/>
    </source>
</evidence>
<dbReference type="GO" id="GO:0006777">
    <property type="term" value="P:Mo-molybdopterin cofactor biosynthetic process"/>
    <property type="evidence" value="ECO:0007669"/>
    <property type="project" value="InterPro"/>
</dbReference>
<dbReference type="RefSeq" id="WP_103901433.1">
    <property type="nucleotide sequence ID" value="NZ_PQWB01000017.1"/>
</dbReference>
<keyword evidence="1" id="KW-0547">Nucleotide-binding</keyword>
<dbReference type="NCBIfam" id="TIGR01682">
    <property type="entry name" value="moaD"/>
    <property type="match status" value="1"/>
</dbReference>
<gene>
    <name evidence="4" type="primary">moaD</name>
    <name evidence="4" type="ORF">C2I19_04025</name>
</gene>
<protein>
    <recommendedName>
        <fullName evidence="3">Molybdopterin synthase sulfur carrier subunit</fullName>
    </recommendedName>
</protein>
<dbReference type="Pfam" id="PF02597">
    <property type="entry name" value="ThiS"/>
    <property type="match status" value="1"/>
</dbReference>
<keyword evidence="5" id="KW-1185">Reference proteome</keyword>
<dbReference type="UniPathway" id="UPA00344"/>
<sequence>MKLNLLYFARLRETLGVESEQLDSEAATVAELLTELRQRGQAWALELSADKVFRVAVNQEMAGLETPLADGDEVAVFPPVTGG</sequence>
<reference evidence="5" key="1">
    <citation type="submission" date="2018-02" db="EMBL/GenBank/DDBJ databases">
        <authorList>
            <person name="O'Hara-Hanley K."/>
            <person name="Soby S."/>
        </authorList>
    </citation>
    <scope>NUCLEOTIDE SEQUENCE [LARGE SCALE GENOMIC DNA]</scope>
    <source>
        <strain evidence="5">MWU14-2602</strain>
    </source>
</reference>
<dbReference type="GO" id="GO:0000166">
    <property type="term" value="F:nucleotide binding"/>
    <property type="evidence" value="ECO:0007669"/>
    <property type="project" value="UniProtKB-KW"/>
</dbReference>
<dbReference type="CDD" id="cd00754">
    <property type="entry name" value="Ubl_MoaD"/>
    <property type="match status" value="1"/>
</dbReference>
<dbReference type="InterPro" id="IPR010038">
    <property type="entry name" value="MoaD_arc-typ"/>
</dbReference>
<dbReference type="PANTHER" id="PTHR33359">
    <property type="entry name" value="MOLYBDOPTERIN SYNTHASE SULFUR CARRIER SUBUNIT"/>
    <property type="match status" value="1"/>
</dbReference>
<evidence type="ECO:0000313" key="5">
    <source>
        <dbReference type="Proteomes" id="UP000237082"/>
    </source>
</evidence>
<dbReference type="PANTHER" id="PTHR33359:SF1">
    <property type="entry name" value="MOLYBDOPTERIN SYNTHASE SULFUR CARRIER SUBUNIT"/>
    <property type="match status" value="1"/>
</dbReference>
<dbReference type="InterPro" id="IPR003749">
    <property type="entry name" value="ThiS/MoaD-like"/>
</dbReference>
<name>A0A2S5DIT0_9NEIS</name>
<dbReference type="InterPro" id="IPR012675">
    <property type="entry name" value="Beta-grasp_dom_sf"/>
</dbReference>
<comment type="similarity">
    <text evidence="2">Belongs to the MoaD family.</text>
</comment>
<proteinExistence type="inferred from homology"/>
<evidence type="ECO:0000256" key="3">
    <source>
        <dbReference type="ARBA" id="ARBA00024247"/>
    </source>
</evidence>
<dbReference type="InterPro" id="IPR044672">
    <property type="entry name" value="MOCS2A"/>
</dbReference>
<dbReference type="Gene3D" id="3.10.20.30">
    <property type="match status" value="1"/>
</dbReference>
<dbReference type="GO" id="GO:1990133">
    <property type="term" value="C:molybdopterin adenylyltransferase complex"/>
    <property type="evidence" value="ECO:0007669"/>
    <property type="project" value="TreeGrafter"/>
</dbReference>
<dbReference type="EMBL" id="PQWB01000017">
    <property type="protein sequence ID" value="POZ62986.1"/>
    <property type="molecule type" value="Genomic_DNA"/>
</dbReference>
<dbReference type="NCBIfam" id="TIGR01687">
    <property type="entry name" value="moaD_arch"/>
    <property type="match status" value="1"/>
</dbReference>